<dbReference type="SUPFAM" id="SSF52540">
    <property type="entry name" value="P-loop containing nucleoside triphosphate hydrolases"/>
    <property type="match status" value="1"/>
</dbReference>
<keyword evidence="4 6" id="KW-0067">ATP-binding</keyword>
<dbReference type="InterPro" id="IPR027417">
    <property type="entry name" value="P-loop_NTPase"/>
</dbReference>
<dbReference type="PANTHER" id="PTHR46743">
    <property type="entry name" value="TEICHOIC ACIDS EXPORT ATP-BINDING PROTEIN TAGH"/>
    <property type="match status" value="1"/>
</dbReference>
<dbReference type="Proteomes" id="UP001398556">
    <property type="component" value="Unassembled WGS sequence"/>
</dbReference>
<dbReference type="GO" id="GO:0005524">
    <property type="term" value="F:ATP binding"/>
    <property type="evidence" value="ECO:0007669"/>
    <property type="project" value="UniProtKB-KW"/>
</dbReference>
<dbReference type="InterPro" id="IPR050683">
    <property type="entry name" value="Bact_Polysacc_Export_ATP-bd"/>
</dbReference>
<proteinExistence type="inferred from homology"/>
<dbReference type="RefSeq" id="WP_341699380.1">
    <property type="nucleotide sequence ID" value="NZ_JBBYHU010000004.1"/>
</dbReference>
<dbReference type="EMBL" id="JBBYHU010000004">
    <property type="protein sequence ID" value="MEL1240137.1"/>
    <property type="molecule type" value="Genomic_DNA"/>
</dbReference>
<dbReference type="Gene3D" id="3.40.50.300">
    <property type="entry name" value="P-loop containing nucleotide triphosphate hydrolases"/>
    <property type="match status" value="1"/>
</dbReference>
<reference evidence="6 7" key="1">
    <citation type="submission" date="2024-04" db="EMBL/GenBank/DDBJ databases">
        <title>Flavobacterium sp. DGU99 16S ribosomal RNA gene Genome sequencing and assembly.</title>
        <authorList>
            <person name="Park S."/>
        </authorList>
    </citation>
    <scope>NUCLEOTIDE SEQUENCE [LARGE SCALE GENOMIC DNA]</scope>
    <source>
        <strain evidence="6 7">DGU99</strain>
    </source>
</reference>
<dbReference type="SMART" id="SM00382">
    <property type="entry name" value="AAA"/>
    <property type="match status" value="1"/>
</dbReference>
<evidence type="ECO:0000256" key="3">
    <source>
        <dbReference type="ARBA" id="ARBA00022741"/>
    </source>
</evidence>
<dbReference type="InterPro" id="IPR003593">
    <property type="entry name" value="AAA+_ATPase"/>
</dbReference>
<evidence type="ECO:0000313" key="6">
    <source>
        <dbReference type="EMBL" id="MEL1240137.1"/>
    </source>
</evidence>
<dbReference type="PROSITE" id="PS50893">
    <property type="entry name" value="ABC_TRANSPORTER_2"/>
    <property type="match status" value="1"/>
</dbReference>
<organism evidence="6 7">
    <name type="scientific">Flavobacterium flavipallidum</name>
    <dbReference type="NCBI Taxonomy" id="3139140"/>
    <lineage>
        <taxon>Bacteria</taxon>
        <taxon>Pseudomonadati</taxon>
        <taxon>Bacteroidota</taxon>
        <taxon>Flavobacteriia</taxon>
        <taxon>Flavobacteriales</taxon>
        <taxon>Flavobacteriaceae</taxon>
        <taxon>Flavobacterium</taxon>
    </lineage>
</organism>
<evidence type="ECO:0000256" key="2">
    <source>
        <dbReference type="ARBA" id="ARBA00022448"/>
    </source>
</evidence>
<keyword evidence="3" id="KW-0547">Nucleotide-binding</keyword>
<evidence type="ECO:0000259" key="5">
    <source>
        <dbReference type="PROSITE" id="PS50893"/>
    </source>
</evidence>
<sequence>MKDIILKAENISKQYRLGSVGTGSIKDDLNRWWHRIQGKEDPYLKIGETNDRSTKGESDYVWALQDINFEIAKGEVVGIIGKNGAGKSTLLKILSRVTAPTTGSVKFGGRVASLLEVGTGFNGEMTGRENIFLNGAILGMTKKEIASKLDEIIEFSGCERYIDTPVKRYSSGMYVRLAFAVAAFLEPEILIVDEVLAVGDAEFQKKAIGKMQDISKGQGRTVLFVSHNMAAVKSLCSRGIVLEHGKVVFEGVIEESVDKYLNLDNNIVSKKVYNDIDAPSSEIIKLLETEVVNSSFENRSDYFINEKIGIRIKFEILTETDDIVLGLNLYNSEEVHILSSHQKKSSINYKVGIYRTLVWFPINFLTEGYHFCGVAAMSYKGFFRVHFHDINKFSFNIIDCLDNDGSRGNDYKGKIPGIVRPILDWENDVFYKDSI</sequence>
<gene>
    <name evidence="6" type="ORF">AAEO59_03650</name>
</gene>
<name>A0ABU9HJ46_9FLAO</name>
<accession>A0ABU9HJ46</accession>
<evidence type="ECO:0000256" key="1">
    <source>
        <dbReference type="ARBA" id="ARBA00005417"/>
    </source>
</evidence>
<protein>
    <submittedName>
        <fullName evidence="6">ABC transporter ATP-binding protein</fullName>
    </submittedName>
</protein>
<comment type="caution">
    <text evidence="6">The sequence shown here is derived from an EMBL/GenBank/DDBJ whole genome shotgun (WGS) entry which is preliminary data.</text>
</comment>
<feature type="domain" description="ABC transporter" evidence="5">
    <location>
        <begin position="44"/>
        <end position="269"/>
    </location>
</feature>
<evidence type="ECO:0000313" key="7">
    <source>
        <dbReference type="Proteomes" id="UP001398556"/>
    </source>
</evidence>
<keyword evidence="2" id="KW-0813">Transport</keyword>
<dbReference type="InterPro" id="IPR015860">
    <property type="entry name" value="ABC_transpr_TagH-like"/>
</dbReference>
<comment type="similarity">
    <text evidence="1">Belongs to the ABC transporter superfamily.</text>
</comment>
<evidence type="ECO:0000256" key="4">
    <source>
        <dbReference type="ARBA" id="ARBA00022840"/>
    </source>
</evidence>
<dbReference type="PANTHER" id="PTHR46743:SF2">
    <property type="entry name" value="TEICHOIC ACIDS EXPORT ATP-BINDING PROTEIN TAGH"/>
    <property type="match status" value="1"/>
</dbReference>
<keyword evidence="7" id="KW-1185">Reference proteome</keyword>
<dbReference type="InterPro" id="IPR003439">
    <property type="entry name" value="ABC_transporter-like_ATP-bd"/>
</dbReference>
<dbReference type="Pfam" id="PF00005">
    <property type="entry name" value="ABC_tran"/>
    <property type="match status" value="1"/>
</dbReference>
<dbReference type="CDD" id="cd03220">
    <property type="entry name" value="ABC_KpsT_Wzt"/>
    <property type="match status" value="1"/>
</dbReference>